<gene>
    <name evidence="6" type="primary">glsA</name>
    <name evidence="9" type="ORF">AKJ09_07519</name>
</gene>
<keyword evidence="8" id="KW-0732">Signal</keyword>
<comment type="similarity">
    <text evidence="1 6">Belongs to the glutaminase family.</text>
</comment>
<evidence type="ECO:0000256" key="1">
    <source>
        <dbReference type="ARBA" id="ARBA00011076"/>
    </source>
</evidence>
<dbReference type="GO" id="GO:0006537">
    <property type="term" value="P:glutamate biosynthetic process"/>
    <property type="evidence" value="ECO:0007669"/>
    <property type="project" value="TreeGrafter"/>
</dbReference>
<dbReference type="GO" id="GO:0004359">
    <property type="term" value="F:glutaminase activity"/>
    <property type="evidence" value="ECO:0007669"/>
    <property type="project" value="UniProtKB-UniRule"/>
</dbReference>
<organism evidence="9 10">
    <name type="scientific">Labilithrix luteola</name>
    <dbReference type="NCBI Taxonomy" id="1391654"/>
    <lineage>
        <taxon>Bacteria</taxon>
        <taxon>Pseudomonadati</taxon>
        <taxon>Myxococcota</taxon>
        <taxon>Polyangia</taxon>
        <taxon>Polyangiales</taxon>
        <taxon>Labilitrichaceae</taxon>
        <taxon>Labilithrix</taxon>
    </lineage>
</organism>
<protein>
    <recommendedName>
        <fullName evidence="3 6">Glutaminase</fullName>
        <ecNumber evidence="3 6">3.5.1.2</ecNumber>
    </recommendedName>
</protein>
<name>A0A0K1Q4U6_9BACT</name>
<evidence type="ECO:0000256" key="4">
    <source>
        <dbReference type="ARBA" id="ARBA00022801"/>
    </source>
</evidence>
<dbReference type="HAMAP" id="MF_00313">
    <property type="entry name" value="Glutaminase"/>
    <property type="match status" value="1"/>
</dbReference>
<comment type="subunit">
    <text evidence="2 6">Homotetramer.</text>
</comment>
<feature type="binding site" evidence="6">
    <location>
        <position position="280"/>
    </location>
    <ligand>
        <name>substrate</name>
    </ligand>
</feature>
<evidence type="ECO:0000256" key="2">
    <source>
        <dbReference type="ARBA" id="ARBA00011881"/>
    </source>
</evidence>
<dbReference type="InterPro" id="IPR012338">
    <property type="entry name" value="Beta-lactam/transpept-like"/>
</dbReference>
<feature type="chain" id="PRO_5005466599" description="Glutaminase" evidence="8">
    <location>
        <begin position="25"/>
        <end position="424"/>
    </location>
</feature>
<evidence type="ECO:0000313" key="9">
    <source>
        <dbReference type="EMBL" id="AKV00856.1"/>
    </source>
</evidence>
<proteinExistence type="inferred from homology"/>
<keyword evidence="4 6" id="KW-0378">Hydrolase</keyword>
<dbReference type="SUPFAM" id="SSF56601">
    <property type="entry name" value="beta-lactamase/transpeptidase-like"/>
    <property type="match status" value="1"/>
</dbReference>
<dbReference type="RefSeq" id="WP_240488683.1">
    <property type="nucleotide sequence ID" value="NZ_CP012333.1"/>
</dbReference>
<dbReference type="PATRIC" id="fig|1391654.3.peg.7630"/>
<dbReference type="PANTHER" id="PTHR12544:SF48">
    <property type="entry name" value="GLUTAMINASE 1"/>
    <property type="match status" value="1"/>
</dbReference>
<feature type="signal peptide" evidence="8">
    <location>
        <begin position="1"/>
        <end position="24"/>
    </location>
</feature>
<feature type="binding site" evidence="6">
    <location>
        <position position="205"/>
    </location>
    <ligand>
        <name>substrate</name>
    </ligand>
</feature>
<comment type="catalytic activity">
    <reaction evidence="5 6">
        <text>L-glutamine + H2O = L-glutamate + NH4(+)</text>
        <dbReference type="Rhea" id="RHEA:15889"/>
        <dbReference type="ChEBI" id="CHEBI:15377"/>
        <dbReference type="ChEBI" id="CHEBI:28938"/>
        <dbReference type="ChEBI" id="CHEBI:29985"/>
        <dbReference type="ChEBI" id="CHEBI:58359"/>
        <dbReference type="EC" id="3.5.1.2"/>
    </reaction>
</comment>
<dbReference type="Proteomes" id="UP000064967">
    <property type="component" value="Chromosome"/>
</dbReference>
<evidence type="ECO:0000256" key="5">
    <source>
        <dbReference type="ARBA" id="ARBA00049534"/>
    </source>
</evidence>
<feature type="region of interest" description="Disordered" evidence="7">
    <location>
        <begin position="41"/>
        <end position="71"/>
    </location>
</feature>
<dbReference type="Pfam" id="PF04960">
    <property type="entry name" value="Glutaminase"/>
    <property type="match status" value="1"/>
</dbReference>
<feature type="compositionally biased region" description="Polar residues" evidence="7">
    <location>
        <begin position="405"/>
        <end position="415"/>
    </location>
</feature>
<dbReference type="InterPro" id="IPR015868">
    <property type="entry name" value="Glutaminase"/>
</dbReference>
<sequence length="424" mass="44031">MTNKAKGPSGGIMKARFVSRFALASVIASATFSAACHNTAQEPTTPGIGESTAARVQAAQPTTISPPTMPTAVSPPAMAQGSVAMPSQAEIQRMLEAARTKYESVTEGKNADYIPALAKVDSKLFGIAVVLANGEVVETGDTNAPFAIESISKVFALSRLIEDKGAADVEKAIGVNATGQPFNSVLAVELNQMNKEHPAGNPLVNAGAITTVALVPARSGAERWDRIKKTMDAFAGRQLSVDEEVYKSETATNTHNRGIAYLLQSYEVIKGDPSEALDIYTRECSVSVTARDLAMMGATLANGGTNPVTHQRIVSPDTASHVLAMMMTGGLYETTGTWVYRVGVPAKSGVGGGILAVVPGKYAIAAFSPPLDKAGNSVRAQRAIESIVQDTSGSLFAARPMGGSPTATKPASGTTPRKPATQAP</sequence>
<feature type="binding site" evidence="6">
    <location>
        <position position="332"/>
    </location>
    <ligand>
        <name>substrate</name>
    </ligand>
</feature>
<feature type="binding site" evidence="6">
    <location>
        <position position="350"/>
    </location>
    <ligand>
        <name>substrate</name>
    </ligand>
</feature>
<feature type="region of interest" description="Disordered" evidence="7">
    <location>
        <begin position="395"/>
        <end position="424"/>
    </location>
</feature>
<reference evidence="9 10" key="1">
    <citation type="submission" date="2015-08" db="EMBL/GenBank/DDBJ databases">
        <authorList>
            <person name="Babu N.S."/>
            <person name="Beckwith C.J."/>
            <person name="Beseler K.G."/>
            <person name="Brison A."/>
            <person name="Carone J.V."/>
            <person name="Caskin T.P."/>
            <person name="Diamond M."/>
            <person name="Durham M.E."/>
            <person name="Foxe J.M."/>
            <person name="Go M."/>
            <person name="Henderson B.A."/>
            <person name="Jones I.B."/>
            <person name="McGettigan J.A."/>
            <person name="Micheletti S.J."/>
            <person name="Nasrallah M.E."/>
            <person name="Ortiz D."/>
            <person name="Piller C.R."/>
            <person name="Privatt S.R."/>
            <person name="Schneider S.L."/>
            <person name="Sharp S."/>
            <person name="Smith T.C."/>
            <person name="Stanton J.D."/>
            <person name="Ullery H.E."/>
            <person name="Wilson R.J."/>
            <person name="Serrano M.G."/>
            <person name="Buck G."/>
            <person name="Lee V."/>
            <person name="Wang Y."/>
            <person name="Carvalho R."/>
            <person name="Voegtly L."/>
            <person name="Shi R."/>
            <person name="Duckworth R."/>
            <person name="Johnson A."/>
            <person name="Loviza R."/>
            <person name="Walstead R."/>
            <person name="Shah Z."/>
            <person name="Kiflezghi M."/>
            <person name="Wade K."/>
            <person name="Ball S.L."/>
            <person name="Bradley K.W."/>
            <person name="Asai D.J."/>
            <person name="Bowman C.A."/>
            <person name="Russell D.A."/>
            <person name="Pope W.H."/>
            <person name="Jacobs-Sera D."/>
            <person name="Hendrix R.W."/>
            <person name="Hatfull G.F."/>
        </authorList>
    </citation>
    <scope>NUCLEOTIDE SEQUENCE [LARGE SCALE GENOMIC DNA]</scope>
    <source>
        <strain evidence="9 10">DSM 27648</strain>
    </source>
</reference>
<evidence type="ECO:0000256" key="7">
    <source>
        <dbReference type="SAM" id="MobiDB-lite"/>
    </source>
</evidence>
<keyword evidence="10" id="KW-1185">Reference proteome</keyword>
<dbReference type="PANTHER" id="PTHR12544">
    <property type="entry name" value="GLUTAMINASE"/>
    <property type="match status" value="1"/>
</dbReference>
<accession>A0A0K1Q4U6</accession>
<evidence type="ECO:0000256" key="3">
    <source>
        <dbReference type="ARBA" id="ARBA00012918"/>
    </source>
</evidence>
<evidence type="ECO:0000313" key="10">
    <source>
        <dbReference type="Proteomes" id="UP000064967"/>
    </source>
</evidence>
<dbReference type="GO" id="GO:0006543">
    <property type="term" value="P:L-glutamine catabolic process"/>
    <property type="evidence" value="ECO:0007669"/>
    <property type="project" value="TreeGrafter"/>
</dbReference>
<dbReference type="KEGG" id="llu:AKJ09_07519"/>
<dbReference type="AlphaFoldDB" id="A0A0K1Q4U6"/>
<dbReference type="NCBIfam" id="NF009020">
    <property type="entry name" value="PRK12356.1"/>
    <property type="match status" value="1"/>
</dbReference>
<dbReference type="STRING" id="1391654.AKJ09_07519"/>
<dbReference type="EC" id="3.5.1.2" evidence="3 6"/>
<dbReference type="EMBL" id="CP012333">
    <property type="protein sequence ID" value="AKV00856.1"/>
    <property type="molecule type" value="Genomic_DNA"/>
</dbReference>
<dbReference type="NCBIfam" id="TIGR03814">
    <property type="entry name" value="Gln_ase"/>
    <property type="match status" value="1"/>
</dbReference>
<evidence type="ECO:0000256" key="8">
    <source>
        <dbReference type="SAM" id="SignalP"/>
    </source>
</evidence>
<dbReference type="FunFam" id="3.40.710.10:FF:000005">
    <property type="entry name" value="Glutaminase"/>
    <property type="match status" value="1"/>
</dbReference>
<keyword evidence="6" id="KW-0007">Acetylation</keyword>
<dbReference type="Gene3D" id="3.40.710.10">
    <property type="entry name" value="DD-peptidase/beta-lactamase superfamily"/>
    <property type="match status" value="1"/>
</dbReference>
<feature type="binding site" evidence="6">
    <location>
        <position position="256"/>
    </location>
    <ligand>
        <name>substrate</name>
    </ligand>
</feature>
<evidence type="ECO:0000256" key="6">
    <source>
        <dbReference type="HAMAP-Rule" id="MF_00313"/>
    </source>
</evidence>
<feature type="binding site" evidence="6">
    <location>
        <position position="150"/>
    </location>
    <ligand>
        <name>substrate</name>
    </ligand>
</feature>
<feature type="binding site" evidence="6">
    <location>
        <position position="249"/>
    </location>
    <ligand>
        <name>substrate</name>
    </ligand>
</feature>